<comment type="caution">
    <text evidence="1">The sequence shown here is derived from an EMBL/GenBank/DDBJ whole genome shotgun (WGS) entry which is preliminary data.</text>
</comment>
<gene>
    <name evidence="1" type="ORF">OJ962_15405</name>
</gene>
<proteinExistence type="predicted"/>
<dbReference type="Proteomes" id="UP001147700">
    <property type="component" value="Unassembled WGS sequence"/>
</dbReference>
<reference evidence="1" key="1">
    <citation type="submission" date="2022-10" db="EMBL/GenBank/DDBJ databases">
        <title>The WGS of Solirubrobacter sp. CPCC 204708.</title>
        <authorList>
            <person name="Jiang Z."/>
        </authorList>
    </citation>
    <scope>NUCLEOTIDE SEQUENCE</scope>
    <source>
        <strain evidence="1">CPCC 204708</strain>
    </source>
</reference>
<evidence type="ECO:0000313" key="1">
    <source>
        <dbReference type="EMBL" id="MDA0138889.1"/>
    </source>
</evidence>
<evidence type="ECO:0008006" key="3">
    <source>
        <dbReference type="Google" id="ProtNLM"/>
    </source>
</evidence>
<protein>
    <recommendedName>
        <fullName evidence="3">Nuclear transport factor 2 family protein</fullName>
    </recommendedName>
</protein>
<dbReference type="SUPFAM" id="SSF54427">
    <property type="entry name" value="NTF2-like"/>
    <property type="match status" value="1"/>
</dbReference>
<dbReference type="InterPro" id="IPR032710">
    <property type="entry name" value="NTF2-like_dom_sf"/>
</dbReference>
<accession>A0ABT4RK05</accession>
<name>A0ABT4RK05_9ACTN</name>
<keyword evidence="2" id="KW-1185">Reference proteome</keyword>
<dbReference type="RefSeq" id="WP_202953395.1">
    <property type="nucleotide sequence ID" value="NZ_JAPCID010000019.1"/>
</dbReference>
<evidence type="ECO:0000313" key="2">
    <source>
        <dbReference type="Proteomes" id="UP001147700"/>
    </source>
</evidence>
<organism evidence="1 2">
    <name type="scientific">Solirubrobacter deserti</name>
    <dbReference type="NCBI Taxonomy" id="2282478"/>
    <lineage>
        <taxon>Bacteria</taxon>
        <taxon>Bacillati</taxon>
        <taxon>Actinomycetota</taxon>
        <taxon>Thermoleophilia</taxon>
        <taxon>Solirubrobacterales</taxon>
        <taxon>Solirubrobacteraceae</taxon>
        <taxon>Solirubrobacter</taxon>
    </lineage>
</organism>
<dbReference type="EMBL" id="JAPCID010000019">
    <property type="protein sequence ID" value="MDA0138889.1"/>
    <property type="molecule type" value="Genomic_DNA"/>
</dbReference>
<sequence>MTAAARTPEELDTLIEDACLQHDRALLDDLFHDAALLATPGGLVVRGREAVGDMLVGRTYVARAKHVLQVRSTALVVVGAGVHVLGRDGDGTWRAAISFLDLPT</sequence>